<evidence type="ECO:0000259" key="16">
    <source>
        <dbReference type="SMART" id="SM00734"/>
    </source>
</evidence>
<dbReference type="InterPro" id="IPR006642">
    <property type="entry name" value="Rad18_UBZ4"/>
</dbReference>
<dbReference type="GeneID" id="96004662"/>
<evidence type="ECO:0000256" key="4">
    <source>
        <dbReference type="ARBA" id="ARBA00022454"/>
    </source>
</evidence>
<dbReference type="SMART" id="SM00734">
    <property type="entry name" value="ZnF_Rad18"/>
    <property type="match status" value="1"/>
</dbReference>
<dbReference type="Gene3D" id="3.30.160.60">
    <property type="entry name" value="Classic Zinc Finger"/>
    <property type="match status" value="1"/>
</dbReference>
<evidence type="ECO:0000256" key="13">
    <source>
        <dbReference type="ARBA" id="ARBA00023242"/>
    </source>
</evidence>
<keyword evidence="8" id="KW-0863">Zinc-finger</keyword>
<dbReference type="AlphaFoldDB" id="A0AB34KSL1"/>
<evidence type="ECO:0000313" key="18">
    <source>
        <dbReference type="Proteomes" id="UP000803884"/>
    </source>
</evidence>
<dbReference type="InterPro" id="IPR006640">
    <property type="entry name" value="SprT-like_domain"/>
</dbReference>
<name>A0AB34KSL1_9PEZI</name>
<comment type="caution">
    <text evidence="17">The sequence shown here is derived from an EMBL/GenBank/DDBJ whole genome shotgun (WGS) entry which is preliminary data.</text>
</comment>
<evidence type="ECO:0000256" key="7">
    <source>
        <dbReference type="ARBA" id="ARBA00022763"/>
    </source>
</evidence>
<organism evidence="17 18">
    <name type="scientific">Cladosporium halotolerans</name>
    <dbReference type="NCBI Taxonomy" id="1052096"/>
    <lineage>
        <taxon>Eukaryota</taxon>
        <taxon>Fungi</taxon>
        <taxon>Dikarya</taxon>
        <taxon>Ascomycota</taxon>
        <taxon>Pezizomycotina</taxon>
        <taxon>Dothideomycetes</taxon>
        <taxon>Dothideomycetidae</taxon>
        <taxon>Cladosporiales</taxon>
        <taxon>Cladosporiaceae</taxon>
        <taxon>Cladosporium</taxon>
    </lineage>
</organism>
<comment type="similarity">
    <text evidence="3">Belongs to the Spartan family.</text>
</comment>
<dbReference type="PANTHER" id="PTHR21220:SF0">
    <property type="entry name" value="DNA-DEPENDENT METALLOPROTEASE SPRTN"/>
    <property type="match status" value="1"/>
</dbReference>
<evidence type="ECO:0000256" key="12">
    <source>
        <dbReference type="ARBA" id="ARBA00023204"/>
    </source>
</evidence>
<evidence type="ECO:0000256" key="3">
    <source>
        <dbReference type="ARBA" id="ARBA00010724"/>
    </source>
</evidence>
<feature type="domain" description="SprT-like" evidence="15">
    <location>
        <begin position="42"/>
        <end position="223"/>
    </location>
</feature>
<keyword evidence="5" id="KW-0645">Protease</keyword>
<keyword evidence="7" id="KW-0227">DNA damage</keyword>
<dbReference type="GO" id="GO:0005634">
    <property type="term" value="C:nucleus"/>
    <property type="evidence" value="ECO:0007669"/>
    <property type="project" value="UniProtKB-SubCell"/>
</dbReference>
<sequence>MPPTTDESAAALAISTLTPLSPTQQLAQTQLTTLLASPDPFPDIHSLLALYNTLYFRSLLLPADELSWSPRLTLCAGTCELVRDPANNNKYTRVRLKLSEPPLKFRPRSDLLDTLLHEAIHAYLFLTTSWRHSRGDDGTGHGEGFLMLADAVNEHGGYGVSVYHSFHDEVESYRTHVWECEGPCRTRAPFFGLVKRAMNRAPGKGDAWWAKHREECGGSFRKIAEPGMTREQVQRLNGLQRAGRQKNKIDGWVGGRKRERSLDRAETNGFGVTIDREGVDDVTEVRKRERITVSCPICGEEMAEDCINQHLDDAH</sequence>
<dbReference type="PANTHER" id="PTHR21220">
    <property type="entry name" value="DNA-DEPENDENT METALLOPROTEASE SPRTN"/>
    <property type="match status" value="1"/>
</dbReference>
<dbReference type="InterPro" id="IPR055220">
    <property type="entry name" value="SPRTN_ZBD"/>
</dbReference>
<keyword evidence="4" id="KW-0158">Chromosome</keyword>
<dbReference type="InterPro" id="IPR044245">
    <property type="entry name" value="Spartan"/>
</dbReference>
<keyword evidence="12" id="KW-0234">DNA repair</keyword>
<evidence type="ECO:0000256" key="8">
    <source>
        <dbReference type="ARBA" id="ARBA00022771"/>
    </source>
</evidence>
<evidence type="ECO:0000313" key="17">
    <source>
        <dbReference type="EMBL" id="KAL1588012.1"/>
    </source>
</evidence>
<dbReference type="SMART" id="SM00731">
    <property type="entry name" value="SprT"/>
    <property type="match status" value="1"/>
</dbReference>
<evidence type="ECO:0000256" key="1">
    <source>
        <dbReference type="ARBA" id="ARBA00004123"/>
    </source>
</evidence>
<dbReference type="GO" id="GO:0031593">
    <property type="term" value="F:polyubiquitin modification-dependent protein binding"/>
    <property type="evidence" value="ECO:0007669"/>
    <property type="project" value="TreeGrafter"/>
</dbReference>
<dbReference type="Proteomes" id="UP000803884">
    <property type="component" value="Unassembled WGS sequence"/>
</dbReference>
<evidence type="ECO:0000256" key="10">
    <source>
        <dbReference type="ARBA" id="ARBA00022833"/>
    </source>
</evidence>
<keyword evidence="13" id="KW-0539">Nucleus</keyword>
<keyword evidence="18" id="KW-1185">Reference proteome</keyword>
<keyword evidence="11" id="KW-0482">Metalloprotease</keyword>
<accession>A0AB34KSL1</accession>
<dbReference type="GO" id="GO:0004222">
    <property type="term" value="F:metalloendopeptidase activity"/>
    <property type="evidence" value="ECO:0007669"/>
    <property type="project" value="InterPro"/>
</dbReference>
<dbReference type="EMBL" id="JAAQHG020000008">
    <property type="protein sequence ID" value="KAL1588012.1"/>
    <property type="molecule type" value="Genomic_DNA"/>
</dbReference>
<evidence type="ECO:0000256" key="5">
    <source>
        <dbReference type="ARBA" id="ARBA00022670"/>
    </source>
</evidence>
<proteinExistence type="inferred from homology"/>
<comment type="subcellular location">
    <subcellularLocation>
        <location evidence="2">Chromosome</location>
    </subcellularLocation>
    <subcellularLocation>
        <location evidence="1">Nucleus</location>
    </subcellularLocation>
</comment>
<feature type="domain" description="UBZ4-type" evidence="16">
    <location>
        <begin position="292"/>
        <end position="315"/>
    </location>
</feature>
<evidence type="ECO:0000259" key="15">
    <source>
        <dbReference type="SMART" id="SM00731"/>
    </source>
</evidence>
<evidence type="ECO:0000256" key="9">
    <source>
        <dbReference type="ARBA" id="ARBA00022801"/>
    </source>
</evidence>
<evidence type="ECO:0000256" key="14">
    <source>
        <dbReference type="ARBA" id="ARBA00030396"/>
    </source>
</evidence>
<dbReference type="RefSeq" id="XP_069231117.1">
    <property type="nucleotide sequence ID" value="XM_069371824.1"/>
</dbReference>
<reference evidence="17 18" key="1">
    <citation type="journal article" date="2020" name="Microbiol. Resour. Announc.">
        <title>Draft Genome Sequence of a Cladosporium Species Isolated from the Mesophotic Ascidian Didemnum maculosum.</title>
        <authorList>
            <person name="Gioti A."/>
            <person name="Siaperas R."/>
            <person name="Nikolaivits E."/>
            <person name="Le Goff G."/>
            <person name="Ouazzani J."/>
            <person name="Kotoulas G."/>
            <person name="Topakas E."/>
        </authorList>
    </citation>
    <scope>NUCLEOTIDE SEQUENCE [LARGE SCALE GENOMIC DNA]</scope>
    <source>
        <strain evidence="17 18">TM138-S3</strain>
    </source>
</reference>
<evidence type="ECO:0000256" key="2">
    <source>
        <dbReference type="ARBA" id="ARBA00004286"/>
    </source>
</evidence>
<dbReference type="GO" id="GO:0005694">
    <property type="term" value="C:chromosome"/>
    <property type="evidence" value="ECO:0007669"/>
    <property type="project" value="UniProtKB-SubCell"/>
</dbReference>
<dbReference type="Pfam" id="PF22934">
    <property type="entry name" value="SPRTN_ZBD"/>
    <property type="match status" value="1"/>
</dbReference>
<dbReference type="GO" id="GO:0008270">
    <property type="term" value="F:zinc ion binding"/>
    <property type="evidence" value="ECO:0007669"/>
    <property type="project" value="UniProtKB-KW"/>
</dbReference>
<dbReference type="Pfam" id="PF10263">
    <property type="entry name" value="SprT-like"/>
    <property type="match status" value="1"/>
</dbReference>
<protein>
    <recommendedName>
        <fullName evidence="14">Protein with SprT-like domain at the N terminus</fullName>
    </recommendedName>
</protein>
<dbReference type="GO" id="GO:0006508">
    <property type="term" value="P:proteolysis"/>
    <property type="evidence" value="ECO:0007669"/>
    <property type="project" value="UniProtKB-KW"/>
</dbReference>
<keyword evidence="10" id="KW-0862">Zinc</keyword>
<evidence type="ECO:0000256" key="11">
    <source>
        <dbReference type="ARBA" id="ARBA00023049"/>
    </source>
</evidence>
<keyword evidence="9" id="KW-0378">Hydrolase</keyword>
<evidence type="ECO:0000256" key="6">
    <source>
        <dbReference type="ARBA" id="ARBA00022723"/>
    </source>
</evidence>
<keyword evidence="6" id="KW-0479">Metal-binding</keyword>
<gene>
    <name evidence="17" type="ORF">WHR41_03218</name>
</gene>
<dbReference type="GO" id="GO:0006281">
    <property type="term" value="P:DNA repair"/>
    <property type="evidence" value="ECO:0007669"/>
    <property type="project" value="UniProtKB-KW"/>
</dbReference>
<dbReference type="GO" id="GO:0003697">
    <property type="term" value="F:single-stranded DNA binding"/>
    <property type="evidence" value="ECO:0007669"/>
    <property type="project" value="InterPro"/>
</dbReference>